<evidence type="ECO:0000256" key="1">
    <source>
        <dbReference type="SAM" id="Phobius"/>
    </source>
</evidence>
<proteinExistence type="predicted"/>
<keyword evidence="1" id="KW-1133">Transmembrane helix</keyword>
<dbReference type="EMBL" id="SIHO01000002">
    <property type="protein sequence ID" value="TFU03135.1"/>
    <property type="molecule type" value="Genomic_DNA"/>
</dbReference>
<feature type="transmembrane region" description="Helical" evidence="1">
    <location>
        <begin position="32"/>
        <end position="51"/>
    </location>
</feature>
<evidence type="ECO:0000313" key="3">
    <source>
        <dbReference type="Proteomes" id="UP000297737"/>
    </source>
</evidence>
<feature type="transmembrane region" description="Helical" evidence="1">
    <location>
        <begin position="63"/>
        <end position="89"/>
    </location>
</feature>
<keyword evidence="1" id="KW-0472">Membrane</keyword>
<name>A0A4Y9EM46_9SPHN</name>
<keyword evidence="3" id="KW-1185">Reference proteome</keyword>
<feature type="transmembrane region" description="Helical" evidence="1">
    <location>
        <begin position="109"/>
        <end position="130"/>
    </location>
</feature>
<sequence>MNFRPATAGTIGAVLALATLPLHLLVTHATSVVLAALAVSAVGAIYIGFALRDGRGRNIGIECVVGMLFFAAGALGLLVTPWAIPAAFVAHGLWDAAHHRLVDTQMPRWYIPFCAVYDFVFTAGLTLIWWR</sequence>
<dbReference type="Proteomes" id="UP000297737">
    <property type="component" value="Unassembled WGS sequence"/>
</dbReference>
<feature type="transmembrane region" description="Helical" evidence="1">
    <location>
        <begin position="7"/>
        <end position="26"/>
    </location>
</feature>
<accession>A0A4Y9EM46</accession>
<comment type="caution">
    <text evidence="2">The sequence shown here is derived from an EMBL/GenBank/DDBJ whole genome shotgun (WGS) entry which is preliminary data.</text>
</comment>
<protein>
    <submittedName>
        <fullName evidence="2">Uncharacterized protein</fullName>
    </submittedName>
</protein>
<dbReference type="AlphaFoldDB" id="A0A4Y9EM46"/>
<keyword evidence="1" id="KW-0812">Transmembrane</keyword>
<organism evidence="2 3">
    <name type="scientific">Glacieibacterium arshaanense</name>
    <dbReference type="NCBI Taxonomy" id="2511025"/>
    <lineage>
        <taxon>Bacteria</taxon>
        <taxon>Pseudomonadati</taxon>
        <taxon>Pseudomonadota</taxon>
        <taxon>Alphaproteobacteria</taxon>
        <taxon>Sphingomonadales</taxon>
        <taxon>Sphingosinicellaceae</taxon>
        <taxon>Glacieibacterium</taxon>
    </lineage>
</organism>
<evidence type="ECO:0000313" key="2">
    <source>
        <dbReference type="EMBL" id="TFU03135.1"/>
    </source>
</evidence>
<reference evidence="2 3" key="1">
    <citation type="submission" date="2019-02" db="EMBL/GenBank/DDBJ databases">
        <title>Polymorphobacter sp. isolated from the lake at the Tibet of China.</title>
        <authorList>
            <person name="Li A."/>
        </authorList>
    </citation>
    <scope>NUCLEOTIDE SEQUENCE [LARGE SCALE GENOMIC DNA]</scope>
    <source>
        <strain evidence="2 3">DJ1R-1</strain>
    </source>
</reference>
<dbReference type="OrthoDB" id="673341at2"/>
<gene>
    <name evidence="2" type="ORF">EUV02_08035</name>
</gene>
<dbReference type="RefSeq" id="WP_135245727.1">
    <property type="nucleotide sequence ID" value="NZ_SIHO01000002.1"/>
</dbReference>